<comment type="caution">
    <text evidence="1">The sequence shown here is derived from an EMBL/GenBank/DDBJ whole genome shotgun (WGS) entry which is preliminary data.</text>
</comment>
<accession>A0ACA9PHK8</accession>
<proteinExistence type="predicted"/>
<dbReference type="Proteomes" id="UP000789920">
    <property type="component" value="Unassembled WGS sequence"/>
</dbReference>
<reference evidence="1" key="1">
    <citation type="submission" date="2021-06" db="EMBL/GenBank/DDBJ databases">
        <authorList>
            <person name="Kallberg Y."/>
            <person name="Tangrot J."/>
            <person name="Rosling A."/>
        </authorList>
    </citation>
    <scope>NUCLEOTIDE SEQUENCE</scope>
    <source>
        <strain evidence="1">MA461A</strain>
    </source>
</reference>
<organism evidence="1 2">
    <name type="scientific">Racocetra persica</name>
    <dbReference type="NCBI Taxonomy" id="160502"/>
    <lineage>
        <taxon>Eukaryota</taxon>
        <taxon>Fungi</taxon>
        <taxon>Fungi incertae sedis</taxon>
        <taxon>Mucoromycota</taxon>
        <taxon>Glomeromycotina</taxon>
        <taxon>Glomeromycetes</taxon>
        <taxon>Diversisporales</taxon>
        <taxon>Gigasporaceae</taxon>
        <taxon>Racocetra</taxon>
    </lineage>
</organism>
<name>A0ACA9PHK8_9GLOM</name>
<keyword evidence="2" id="KW-1185">Reference proteome</keyword>
<sequence>MKLLNISELQLTQKVEELNYIIKTAISSLSLLLQMWDADNLSNLQEIAYDSDFIENSYDVSQSYLLSLIKENEYSDVQETCISALFCIMLELEFARFYIMLVPLRWCKDEKNNIQRSVDKKLRYNKSMSLAKQAVILQNGDANDNKLDILLKNYIEKKTLQRKKKTKERELRIHKENYSSGNALAIETNNGQLISIEKVANLLNHIGKEALRKKWLKGVQENYQPKKSKGPTKIRVCGFCHEPNHYQ</sequence>
<evidence type="ECO:0000313" key="1">
    <source>
        <dbReference type="EMBL" id="CAG8709178.1"/>
    </source>
</evidence>
<evidence type="ECO:0000313" key="2">
    <source>
        <dbReference type="Proteomes" id="UP000789920"/>
    </source>
</evidence>
<dbReference type="EMBL" id="CAJVQC010020599">
    <property type="protein sequence ID" value="CAG8709178.1"/>
    <property type="molecule type" value="Genomic_DNA"/>
</dbReference>
<protein>
    <submittedName>
        <fullName evidence="1">2770_t:CDS:1</fullName>
    </submittedName>
</protein>
<feature type="non-terminal residue" evidence="1">
    <location>
        <position position="247"/>
    </location>
</feature>
<gene>
    <name evidence="1" type="ORF">RPERSI_LOCUS10420</name>
</gene>